<proteinExistence type="inferred from homology"/>
<keyword evidence="5" id="KW-0472">Membrane</keyword>
<comment type="caution">
    <text evidence="8">The sequence shown here is derived from an EMBL/GenBank/DDBJ whole genome shotgun (WGS) entry which is preliminary data.</text>
</comment>
<evidence type="ECO:0000313" key="8">
    <source>
        <dbReference type="EMBL" id="CCH46949.1"/>
    </source>
</evidence>
<sequence>MSSFKLINSKIFNFNIFIITILLLINSVFSDVSPSKPLKGASFTVSGGTVSIPVSWIESNAEPKLDDIESYTFTLCSGPNSNIHAVATLEQAVKPADIDDTSIDLTVEASAGASGNYYIQIYAKSAKGFTINYTNRFSLKGMTGSYQPNGNDASPPSGQTSLAGDDNGPTNTGDISKSFTIPYTMQTGKTRYAPMQTQPGTTVTRAKSDWTRKFQTSAFTYFTSAKHSQSVYSTITPGWSYTISSVINGASVAPMPTTWYHPSQRLSKATLRSSDQVTA</sequence>
<feature type="region of interest" description="Disordered" evidence="4">
    <location>
        <begin position="144"/>
        <end position="178"/>
    </location>
</feature>
<dbReference type="InParanoid" id="K0L015"/>
<evidence type="ECO:0000313" key="9">
    <source>
        <dbReference type="Proteomes" id="UP000009328"/>
    </source>
</evidence>
<keyword evidence="5" id="KW-0812">Transmembrane</keyword>
<dbReference type="InterPro" id="IPR018466">
    <property type="entry name" value="Kre9/Knh1-like_N"/>
</dbReference>
<reference evidence="8 9" key="1">
    <citation type="journal article" date="2012" name="Eukaryot. Cell">
        <title>Draft genome sequence of Wickerhamomyces ciferrii NRRL Y-1031 F-60-10.</title>
        <authorList>
            <person name="Schneider J."/>
            <person name="Andrea H."/>
            <person name="Blom J."/>
            <person name="Jaenicke S."/>
            <person name="Ruckert C."/>
            <person name="Schorsch C."/>
            <person name="Szczepanowski R."/>
            <person name="Farwick M."/>
            <person name="Goesmann A."/>
            <person name="Puhler A."/>
            <person name="Schaffer S."/>
            <person name="Tauch A."/>
            <person name="Kohler T."/>
            <person name="Brinkrolf K."/>
        </authorList>
    </citation>
    <scope>NUCLEOTIDE SEQUENCE [LARGE SCALE GENOMIC DNA]</scope>
    <source>
        <strain evidence="9">ATCC 14091 / BCRC 22168 / CBS 111 / JCM 3599 / NBRC 0793 / NRRL Y-1031 F-60-10</strain>
    </source>
</reference>
<dbReference type="Proteomes" id="UP000009328">
    <property type="component" value="Unassembled WGS sequence"/>
</dbReference>
<keyword evidence="9" id="KW-1185">Reference proteome</keyword>
<keyword evidence="3" id="KW-0732">Signal</keyword>
<organism evidence="8 9">
    <name type="scientific">Wickerhamomyces ciferrii (strain ATCC 14091 / BCRC 22168 / CBS 111 / JCM 3599 / NBRC 0793 / NRRL Y-1031 F-60-10)</name>
    <name type="common">Yeast</name>
    <name type="synonym">Pichia ciferrii</name>
    <dbReference type="NCBI Taxonomy" id="1206466"/>
    <lineage>
        <taxon>Eukaryota</taxon>
        <taxon>Fungi</taxon>
        <taxon>Dikarya</taxon>
        <taxon>Ascomycota</taxon>
        <taxon>Saccharomycotina</taxon>
        <taxon>Saccharomycetes</taxon>
        <taxon>Phaffomycetales</taxon>
        <taxon>Wickerhamomycetaceae</taxon>
        <taxon>Wickerhamomyces</taxon>
    </lineage>
</organism>
<evidence type="ECO:0000256" key="1">
    <source>
        <dbReference type="ARBA" id="ARBA00004010"/>
    </source>
</evidence>
<dbReference type="Pfam" id="PF10342">
    <property type="entry name" value="Kre9_KNH"/>
    <property type="match status" value="1"/>
</dbReference>
<evidence type="ECO:0000259" key="6">
    <source>
        <dbReference type="Pfam" id="PF05390"/>
    </source>
</evidence>
<protein>
    <submittedName>
        <fullName evidence="8">Cell wall synthesis protein</fullName>
    </submittedName>
</protein>
<dbReference type="PANTHER" id="PTHR28154">
    <property type="entry name" value="CELL WALL SYNTHESIS PROTEIN KNH1-RELATED"/>
    <property type="match status" value="1"/>
</dbReference>
<keyword evidence="5" id="KW-1133">Transmembrane helix</keyword>
<evidence type="ECO:0000259" key="7">
    <source>
        <dbReference type="Pfam" id="PF10342"/>
    </source>
</evidence>
<dbReference type="STRING" id="1206466.K0L015"/>
<comment type="similarity">
    <text evidence="2">Belongs to the KRE9/KNH1 family.</text>
</comment>
<dbReference type="FunCoup" id="K0L015">
    <property type="interactions" value="55"/>
</dbReference>
<dbReference type="EMBL" id="CAIF01000288">
    <property type="protein sequence ID" value="CCH46949.1"/>
    <property type="molecule type" value="Genomic_DNA"/>
</dbReference>
<dbReference type="InterPro" id="IPR008659">
    <property type="entry name" value="Kre9/Knh1_C"/>
</dbReference>
<accession>K0L015</accession>
<gene>
    <name evidence="8" type="primary">KNH1</name>
    <name evidence="8" type="ORF">BN7_6555</name>
</gene>
<feature type="domain" description="Yeast cell wall synthesis Kre9/Knh1 C-terminal" evidence="6">
    <location>
        <begin position="176"/>
        <end position="273"/>
    </location>
</feature>
<dbReference type="Pfam" id="PF05390">
    <property type="entry name" value="Kre9_KNH1_C"/>
    <property type="match status" value="1"/>
</dbReference>
<dbReference type="eggNOG" id="ENOG502S28F">
    <property type="taxonomic scope" value="Eukaryota"/>
</dbReference>
<dbReference type="InterPro" id="IPR045328">
    <property type="entry name" value="Kre9/Knh1"/>
</dbReference>
<dbReference type="AlphaFoldDB" id="K0L015"/>
<dbReference type="GO" id="GO:0042546">
    <property type="term" value="P:cell wall biogenesis"/>
    <property type="evidence" value="ECO:0007669"/>
    <property type="project" value="InterPro"/>
</dbReference>
<feature type="domain" description="Yeast cell wall synthesis Kre9/Knh1-like N-terminal" evidence="7">
    <location>
        <begin position="37"/>
        <end position="139"/>
    </location>
</feature>
<comment type="function">
    <text evidence="1">Involved in cell wall beta(1-&gt;6) glucan synthesis.</text>
</comment>
<evidence type="ECO:0000256" key="2">
    <source>
        <dbReference type="ARBA" id="ARBA00006816"/>
    </source>
</evidence>
<evidence type="ECO:0000256" key="5">
    <source>
        <dbReference type="SAM" id="Phobius"/>
    </source>
</evidence>
<evidence type="ECO:0000256" key="4">
    <source>
        <dbReference type="SAM" id="MobiDB-lite"/>
    </source>
</evidence>
<name>K0L015_WICCF</name>
<dbReference type="GO" id="GO:0031505">
    <property type="term" value="P:fungal-type cell wall organization"/>
    <property type="evidence" value="ECO:0007669"/>
    <property type="project" value="TreeGrafter"/>
</dbReference>
<feature type="transmembrane region" description="Helical" evidence="5">
    <location>
        <begin position="12"/>
        <end position="29"/>
    </location>
</feature>
<dbReference type="PANTHER" id="PTHR28154:SF1">
    <property type="entry name" value="CELL WALL SYNTHESIS PROTEIN KNH1-RELATED"/>
    <property type="match status" value="1"/>
</dbReference>
<evidence type="ECO:0000256" key="3">
    <source>
        <dbReference type="ARBA" id="ARBA00022729"/>
    </source>
</evidence>
<dbReference type="HOGENOM" id="CLU_063732_1_0_1"/>
<dbReference type="GO" id="GO:0005576">
    <property type="term" value="C:extracellular region"/>
    <property type="evidence" value="ECO:0007669"/>
    <property type="project" value="TreeGrafter"/>
</dbReference>
<dbReference type="GO" id="GO:0006078">
    <property type="term" value="P:(1-&gt;6)-beta-D-glucan biosynthetic process"/>
    <property type="evidence" value="ECO:0007669"/>
    <property type="project" value="InterPro"/>
</dbReference>